<dbReference type="RefSeq" id="WP_058862642.1">
    <property type="nucleotide sequence ID" value="NZ_LPXO01000007.1"/>
</dbReference>
<reference evidence="1 2" key="1">
    <citation type="submission" date="2015-12" db="EMBL/GenBank/DDBJ databases">
        <authorList>
            <person name="Shamseldin A."/>
            <person name="Moawad H."/>
            <person name="Abd El-Rahim W.M."/>
            <person name="Sadowsky M.J."/>
        </authorList>
    </citation>
    <scope>NUCLEOTIDE SEQUENCE [LARGE SCALE GENOMIC DNA]</scope>
    <source>
        <strain evidence="1 2">SJ5A-1</strain>
    </source>
</reference>
<protein>
    <submittedName>
        <fullName evidence="1">Uncharacterized protein</fullName>
    </submittedName>
</protein>
<dbReference type="EMBL" id="LPXO01000007">
    <property type="protein sequence ID" value="KUF10324.1"/>
    <property type="molecule type" value="Genomic_DNA"/>
</dbReference>
<proteinExistence type="predicted"/>
<sequence>MQVILHAGVHCTDEDRILKCLLRNADTWRHEGVAIPGPSKFRKLLSETLNVIGAGTPSPEARGVLLDAMLQDDPATVDRLVLCHENIFSVPKLMFAGGLAYRRAETRVAALRQIFVGDNVELYLGLRDPATFLPAAFAATPHEDFQTFLSGVDPMHFRWSHLIRRLRTEVPDVPITLWANEDTPLIWGQIIRDMAGIEMTRKIVGAFDVFQQIVSPEGMRRFRAFLKENPTINERQKRRVMAAFLDKYALEEAIEEELDLPGWDEAYVDMLTELYDDDLYELDHMQGVTVITP</sequence>
<comment type="caution">
    <text evidence="1">The sequence shown here is derived from an EMBL/GenBank/DDBJ whole genome shotgun (WGS) entry which is preliminary data.</text>
</comment>
<dbReference type="STRING" id="1685382.AVJ23_13030"/>
<dbReference type="OrthoDB" id="7816979at2"/>
<dbReference type="Proteomes" id="UP000054396">
    <property type="component" value="Unassembled WGS sequence"/>
</dbReference>
<evidence type="ECO:0000313" key="1">
    <source>
        <dbReference type="EMBL" id="KUF10324.1"/>
    </source>
</evidence>
<evidence type="ECO:0000313" key="2">
    <source>
        <dbReference type="Proteomes" id="UP000054396"/>
    </source>
</evidence>
<organism evidence="1 2">
    <name type="scientific">Pseudoponticoccus marisrubri</name>
    <dbReference type="NCBI Taxonomy" id="1685382"/>
    <lineage>
        <taxon>Bacteria</taxon>
        <taxon>Pseudomonadati</taxon>
        <taxon>Pseudomonadota</taxon>
        <taxon>Alphaproteobacteria</taxon>
        <taxon>Rhodobacterales</taxon>
        <taxon>Roseobacteraceae</taxon>
        <taxon>Pseudoponticoccus</taxon>
    </lineage>
</organism>
<keyword evidence="2" id="KW-1185">Reference proteome</keyword>
<dbReference type="AlphaFoldDB" id="A0A0W7WIJ0"/>
<accession>A0A0W7WIJ0</accession>
<name>A0A0W7WIJ0_9RHOB</name>
<gene>
    <name evidence="1" type="ORF">AVJ23_13030</name>
</gene>